<organism evidence="2 3">
    <name type="scientific">Podospora bellae-mahoneyi</name>
    <dbReference type="NCBI Taxonomy" id="2093777"/>
    <lineage>
        <taxon>Eukaryota</taxon>
        <taxon>Fungi</taxon>
        <taxon>Dikarya</taxon>
        <taxon>Ascomycota</taxon>
        <taxon>Pezizomycotina</taxon>
        <taxon>Sordariomycetes</taxon>
        <taxon>Sordariomycetidae</taxon>
        <taxon>Sordariales</taxon>
        <taxon>Podosporaceae</taxon>
        <taxon>Podospora</taxon>
    </lineage>
</organism>
<evidence type="ECO:0000256" key="1">
    <source>
        <dbReference type="SAM" id="MobiDB-lite"/>
    </source>
</evidence>
<name>A0ABR0FH01_9PEZI</name>
<dbReference type="EMBL" id="JAFFGZ010000006">
    <property type="protein sequence ID" value="KAK4643069.1"/>
    <property type="molecule type" value="Genomic_DNA"/>
</dbReference>
<dbReference type="GeneID" id="87891856"/>
<sequence>MHRRKDIVTWKKFAMNRNLPQVEQASRSTNSSSLPSPPSRARNTSDTAFLLLQYDATAQFLKTEALVTQARRITNLKQAPASRQ</sequence>
<gene>
    <name evidence="2" type="ORF">QC761_0064030</name>
</gene>
<keyword evidence="3" id="KW-1185">Reference proteome</keyword>
<evidence type="ECO:0000313" key="3">
    <source>
        <dbReference type="Proteomes" id="UP001322138"/>
    </source>
</evidence>
<dbReference type="Proteomes" id="UP001322138">
    <property type="component" value="Unassembled WGS sequence"/>
</dbReference>
<reference evidence="2 3" key="1">
    <citation type="journal article" date="2023" name="bioRxiv">
        <title>High-quality genome assemblies of four members of thePodospora anserinaspecies complex.</title>
        <authorList>
            <person name="Ament-Velasquez S.L."/>
            <person name="Vogan A.A."/>
            <person name="Wallerman O."/>
            <person name="Hartmann F."/>
            <person name="Gautier V."/>
            <person name="Silar P."/>
            <person name="Giraud T."/>
            <person name="Johannesson H."/>
        </authorList>
    </citation>
    <scope>NUCLEOTIDE SEQUENCE [LARGE SCALE GENOMIC DNA]</scope>
    <source>
        <strain evidence="2 3">CBS 112042</strain>
    </source>
</reference>
<protein>
    <submittedName>
        <fullName evidence="2">Uncharacterized protein</fullName>
    </submittedName>
</protein>
<dbReference type="RefSeq" id="XP_062732045.1">
    <property type="nucleotide sequence ID" value="XM_062872623.1"/>
</dbReference>
<feature type="region of interest" description="Disordered" evidence="1">
    <location>
        <begin position="19"/>
        <end position="43"/>
    </location>
</feature>
<evidence type="ECO:0000313" key="2">
    <source>
        <dbReference type="EMBL" id="KAK4643069.1"/>
    </source>
</evidence>
<accession>A0ABR0FH01</accession>
<comment type="caution">
    <text evidence="2">The sequence shown here is derived from an EMBL/GenBank/DDBJ whole genome shotgun (WGS) entry which is preliminary data.</text>
</comment>
<proteinExistence type="predicted"/>
<feature type="compositionally biased region" description="Low complexity" evidence="1">
    <location>
        <begin position="26"/>
        <end position="42"/>
    </location>
</feature>